<dbReference type="STRING" id="569882.SAMN04490248_11419"/>
<name>A0A1H8T396_9RHOB</name>
<dbReference type="EMBL" id="FODS01000014">
    <property type="protein sequence ID" value="SEO85285.1"/>
    <property type="molecule type" value="Genomic_DNA"/>
</dbReference>
<dbReference type="AlphaFoldDB" id="A0A1H8T396"/>
<evidence type="ECO:0000313" key="1">
    <source>
        <dbReference type="EMBL" id="SEO85285.1"/>
    </source>
</evidence>
<sequence>MQLRPLMDALEDPRAGLFFLAGIDVGMTGRPQFLTVHAASGLLSPEERGFLTEAVASHAPELTLKLHEHEPVALHEARSLEALAARFAHDMILADPTRSFSRLTALLSVVNGLRATFATAIGQILWEPRAARLLVVPVAEAPGVRETLQKDIESHVWQYRGDLLGGVIASVEVGQPNPSRQYTPVDEKVHASAPWFEKPRRRFGLGVRLAALAALVGFGSMAAADTLQDTKGRGLDGHLPGIAAFVDLTALGESAFGTRNLFKAAGGLRLYFGDTDALTHASFQPPGFGDVAVTPPVAVSSEPVTPKERTTEESPVYIAYGA</sequence>
<accession>A0A1H8T396</accession>
<gene>
    <name evidence="1" type="ORF">SAMN04490248_11419</name>
</gene>
<protein>
    <submittedName>
        <fullName evidence="1">Uncharacterized protein</fullName>
    </submittedName>
</protein>
<evidence type="ECO:0000313" key="2">
    <source>
        <dbReference type="Proteomes" id="UP000198893"/>
    </source>
</evidence>
<dbReference type="Proteomes" id="UP000198893">
    <property type="component" value="Unassembled WGS sequence"/>
</dbReference>
<organism evidence="1 2">
    <name type="scientific">Salinihabitans flavidus</name>
    <dbReference type="NCBI Taxonomy" id="569882"/>
    <lineage>
        <taxon>Bacteria</taxon>
        <taxon>Pseudomonadati</taxon>
        <taxon>Pseudomonadota</taxon>
        <taxon>Alphaproteobacteria</taxon>
        <taxon>Rhodobacterales</taxon>
        <taxon>Roseobacteraceae</taxon>
        <taxon>Salinihabitans</taxon>
    </lineage>
</organism>
<reference evidence="1 2" key="1">
    <citation type="submission" date="2016-10" db="EMBL/GenBank/DDBJ databases">
        <authorList>
            <person name="de Groot N.N."/>
        </authorList>
    </citation>
    <scope>NUCLEOTIDE SEQUENCE [LARGE SCALE GENOMIC DNA]</scope>
    <source>
        <strain evidence="1 2">DSM 27842</strain>
    </source>
</reference>
<proteinExistence type="predicted"/>
<keyword evidence="2" id="KW-1185">Reference proteome</keyword>